<dbReference type="InterPro" id="IPR019546">
    <property type="entry name" value="TAT_signal_bac_arc"/>
</dbReference>
<evidence type="ECO:0000256" key="1">
    <source>
        <dbReference type="SAM" id="MobiDB-lite"/>
    </source>
</evidence>
<dbReference type="InterPro" id="IPR006311">
    <property type="entry name" value="TAT_signal"/>
</dbReference>
<keyword evidence="3" id="KW-1185">Reference proteome</keyword>
<evidence type="ECO:0000313" key="3">
    <source>
        <dbReference type="Proteomes" id="UP000245765"/>
    </source>
</evidence>
<dbReference type="Proteomes" id="UP000245765">
    <property type="component" value="Unassembled WGS sequence"/>
</dbReference>
<protein>
    <submittedName>
        <fullName evidence="2">Formate dehydrogenase</fullName>
    </submittedName>
</protein>
<proteinExistence type="predicted"/>
<gene>
    <name evidence="2" type="ORF">DFH01_19020</name>
</gene>
<reference evidence="3" key="1">
    <citation type="submission" date="2018-05" db="EMBL/GenBank/DDBJ databases">
        <authorList>
            <person name="Du Z."/>
            <person name="Wang X."/>
        </authorList>
    </citation>
    <scope>NUCLEOTIDE SEQUENCE [LARGE SCALE GENOMIC DNA]</scope>
    <source>
        <strain evidence="3">CQN31</strain>
    </source>
</reference>
<sequence>MSTRTRGAGEMAANGEERSVRRGFLKALGLGTAAAAAAPAMAQRADSVPAGQARKENEQQRLAPRYKADSADVQAFYRTNRYE</sequence>
<evidence type="ECO:0000313" key="2">
    <source>
        <dbReference type="EMBL" id="PWS35682.1"/>
    </source>
</evidence>
<organism evidence="2 3">
    <name type="scientific">Falsiroseomonas bella</name>
    <dbReference type="NCBI Taxonomy" id="2184016"/>
    <lineage>
        <taxon>Bacteria</taxon>
        <taxon>Pseudomonadati</taxon>
        <taxon>Pseudomonadota</taxon>
        <taxon>Alphaproteobacteria</taxon>
        <taxon>Acetobacterales</taxon>
        <taxon>Roseomonadaceae</taxon>
        <taxon>Falsiroseomonas</taxon>
    </lineage>
</organism>
<name>A0A317FB07_9PROT</name>
<dbReference type="PROSITE" id="PS51318">
    <property type="entry name" value="TAT"/>
    <property type="match status" value="1"/>
</dbReference>
<feature type="region of interest" description="Disordered" evidence="1">
    <location>
        <begin position="45"/>
        <end position="67"/>
    </location>
</feature>
<accession>A0A317FB07</accession>
<dbReference type="EMBL" id="QGNA01000004">
    <property type="protein sequence ID" value="PWS35682.1"/>
    <property type="molecule type" value="Genomic_DNA"/>
</dbReference>
<comment type="caution">
    <text evidence="2">The sequence shown here is derived from an EMBL/GenBank/DDBJ whole genome shotgun (WGS) entry which is preliminary data.</text>
</comment>
<dbReference type="AlphaFoldDB" id="A0A317FB07"/>
<dbReference type="NCBIfam" id="TIGR01409">
    <property type="entry name" value="TAT_signal_seq"/>
    <property type="match status" value="1"/>
</dbReference>